<name>C2FVJ9_SPHSI</name>
<evidence type="ECO:0000256" key="5">
    <source>
        <dbReference type="ARBA" id="ARBA00023237"/>
    </source>
</evidence>
<evidence type="ECO:0000313" key="9">
    <source>
        <dbReference type="Proteomes" id="UP000006241"/>
    </source>
</evidence>
<dbReference type="Proteomes" id="UP000006241">
    <property type="component" value="Unassembled WGS sequence"/>
</dbReference>
<keyword evidence="3" id="KW-0732">Signal</keyword>
<evidence type="ECO:0000256" key="3">
    <source>
        <dbReference type="ARBA" id="ARBA00022729"/>
    </source>
</evidence>
<dbReference type="Pfam" id="PF14322">
    <property type="entry name" value="SusD-like_3"/>
    <property type="match status" value="1"/>
</dbReference>
<evidence type="ECO:0000313" key="8">
    <source>
        <dbReference type="EMBL" id="EEI93057.1"/>
    </source>
</evidence>
<proteinExistence type="inferred from homology"/>
<dbReference type="InterPro" id="IPR033985">
    <property type="entry name" value="SusD-like_N"/>
</dbReference>
<dbReference type="AlphaFoldDB" id="C2FVJ9"/>
<evidence type="ECO:0000256" key="1">
    <source>
        <dbReference type="ARBA" id="ARBA00004442"/>
    </source>
</evidence>
<dbReference type="EMBL" id="ACHB01000033">
    <property type="protein sequence ID" value="EEI93057.1"/>
    <property type="molecule type" value="Genomic_DNA"/>
</dbReference>
<comment type="caution">
    <text evidence="8">The sequence shown here is derived from an EMBL/GenBank/DDBJ whole genome shotgun (WGS) entry which is preliminary data.</text>
</comment>
<keyword evidence="5" id="KW-0998">Cell outer membrane</keyword>
<evidence type="ECO:0000256" key="4">
    <source>
        <dbReference type="ARBA" id="ARBA00023136"/>
    </source>
</evidence>
<dbReference type="InterPro" id="IPR012944">
    <property type="entry name" value="SusD_RagB_dom"/>
</dbReference>
<keyword evidence="4" id="KW-0472">Membrane</keyword>
<comment type="subcellular location">
    <subcellularLocation>
        <location evidence="1">Cell outer membrane</location>
    </subcellularLocation>
</comment>
<dbReference type="GO" id="GO:0009279">
    <property type="term" value="C:cell outer membrane"/>
    <property type="evidence" value="ECO:0007669"/>
    <property type="project" value="UniProtKB-SubCell"/>
</dbReference>
<dbReference type="PROSITE" id="PS51257">
    <property type="entry name" value="PROKAR_LIPOPROTEIN"/>
    <property type="match status" value="1"/>
</dbReference>
<dbReference type="SUPFAM" id="SSF48452">
    <property type="entry name" value="TPR-like"/>
    <property type="match status" value="1"/>
</dbReference>
<comment type="similarity">
    <text evidence="2">Belongs to the SusD family.</text>
</comment>
<organism evidence="8 9">
    <name type="scientific">Sphingobacterium spiritivorum ATCC 33300</name>
    <dbReference type="NCBI Taxonomy" id="525372"/>
    <lineage>
        <taxon>Bacteria</taxon>
        <taxon>Pseudomonadati</taxon>
        <taxon>Bacteroidota</taxon>
        <taxon>Sphingobacteriia</taxon>
        <taxon>Sphingobacteriales</taxon>
        <taxon>Sphingobacteriaceae</taxon>
        <taxon>Sphingobacterium</taxon>
    </lineage>
</organism>
<evidence type="ECO:0000259" key="7">
    <source>
        <dbReference type="Pfam" id="PF14322"/>
    </source>
</evidence>
<dbReference type="HOGENOM" id="CLU_015553_0_0_10"/>
<accession>C2FVJ9</accession>
<dbReference type="Pfam" id="PF07980">
    <property type="entry name" value="SusD_RagB"/>
    <property type="match status" value="1"/>
</dbReference>
<protein>
    <submittedName>
        <fullName evidence="8">SusD family protein</fullName>
    </submittedName>
</protein>
<feature type="domain" description="RagB/SusD" evidence="6">
    <location>
        <begin position="394"/>
        <end position="619"/>
    </location>
</feature>
<evidence type="ECO:0000256" key="2">
    <source>
        <dbReference type="ARBA" id="ARBA00006275"/>
    </source>
</evidence>
<gene>
    <name evidence="8" type="ORF">HMPREF0765_1355</name>
</gene>
<feature type="domain" description="SusD-like N-terminal" evidence="7">
    <location>
        <begin position="112"/>
        <end position="234"/>
    </location>
</feature>
<dbReference type="Gene3D" id="1.25.40.390">
    <property type="match status" value="1"/>
</dbReference>
<evidence type="ECO:0000259" key="6">
    <source>
        <dbReference type="Pfam" id="PF07980"/>
    </source>
</evidence>
<dbReference type="InterPro" id="IPR011990">
    <property type="entry name" value="TPR-like_helical_dom_sf"/>
</dbReference>
<sequence length="620" mass="70190">MWNYKRFIRMRTKLNITVVFSVIIATLTGLSSCRKDLLNQVPTTAPSTQTFWASEDDALSALMGNYAVFRPCFDRDYHFDGHGDFLKVWNVGAAPITMMVNSPSNYGGGASALYRALYGSITHSNYVIENINKLMLPNAKTETSLKNLEAIAGEAKLLRGIAYFRLISLWGDVPYFSHILRDPIEADTVSRMPIARIKDSIMADFTYAYDKLPVKGATLGRAAKPAALAFRGKLQLFWGSWNKNGWPELERFTPSAAVAQEAYRGAAEDFKKVINDYGLRLFRNGEPGEWGEMGKADVLPNYYYMFIPSTGNPNTDGEMIMVLTHGGNGTGQSEEYMRVWTGVSVGLSQNQVVARYEIANRYQSTITGDFLPPMIQVAPTVAGARTMPNSAINPESYRNRDYRMKATLLWDYEKIMGMGTTELTGYVPFIYKTWGAAVTIDGVRYTSFNDNGTNLSGIETRKFVRNYGGQNRSSGDYNWPMMRLADVFLMYAEATNEVGGPQADAIDLVNRVRRRGNLPALSGTKTSSKQAFFDAIEQERIVELFGEGQRAFDLRRWRTIEKVFGAAYGNGKWFQDTYGNNWERFFFNEPELTYQRCYIYQIPETERDRNSRLTQNIPWR</sequence>
<reference evidence="8 9" key="1">
    <citation type="submission" date="2009-01" db="EMBL/GenBank/DDBJ databases">
        <authorList>
            <person name="Qin X."/>
            <person name="Bachman B."/>
            <person name="Battles P."/>
            <person name="Bell A."/>
            <person name="Bess C."/>
            <person name="Bickham C."/>
            <person name="Chaboub L."/>
            <person name="Chen D."/>
            <person name="Coyle M."/>
            <person name="Deiros D.R."/>
            <person name="Dinh H."/>
            <person name="Forbes L."/>
            <person name="Fowler G."/>
            <person name="Francisco L."/>
            <person name="Fu Q."/>
            <person name="Gubbala S."/>
            <person name="Hale W."/>
            <person name="Han Y."/>
            <person name="Hemphill L."/>
            <person name="Highlander S.K."/>
            <person name="Hirani K."/>
            <person name="Hogues M."/>
            <person name="Jackson L."/>
            <person name="Jakkamsetti A."/>
            <person name="Javaid M."/>
            <person name="Jiang H."/>
            <person name="Korchina V."/>
            <person name="Kovar C."/>
            <person name="Lara F."/>
            <person name="Lee S."/>
            <person name="Mata R."/>
            <person name="Mathew T."/>
            <person name="Moen C."/>
            <person name="Morales K."/>
            <person name="Munidasa M."/>
            <person name="Nazareth L."/>
            <person name="Ngo R."/>
            <person name="Nguyen L."/>
            <person name="Okwuonu G."/>
            <person name="Ongeri F."/>
            <person name="Patil S."/>
            <person name="Petrosino J."/>
            <person name="Pham C."/>
            <person name="Pham P."/>
            <person name="Pu L.-L."/>
            <person name="Puazo M."/>
            <person name="Raj R."/>
            <person name="Reid J."/>
            <person name="Rouhana J."/>
            <person name="Saada N."/>
            <person name="Shang Y."/>
            <person name="Simmons D."/>
            <person name="Thornton R."/>
            <person name="Warren J."/>
            <person name="Weissenberger G."/>
            <person name="Zhang J."/>
            <person name="Zhang L."/>
            <person name="Zhou C."/>
            <person name="Zhu D."/>
            <person name="Muzny D."/>
            <person name="Worley K."/>
            <person name="Gibbs R."/>
        </authorList>
    </citation>
    <scope>NUCLEOTIDE SEQUENCE [LARGE SCALE GENOMIC DNA]</scope>
    <source>
        <strain evidence="8 9">ATCC 33300</strain>
    </source>
</reference>